<dbReference type="Proteomes" id="UP000886390">
    <property type="component" value="Unassembled WGS sequence"/>
</dbReference>
<feature type="signal peptide" evidence="1">
    <location>
        <begin position="1"/>
        <end position="23"/>
    </location>
</feature>
<dbReference type="InterPro" id="IPR021236">
    <property type="entry name" value="Uncharacterised_YfdX"/>
</dbReference>
<feature type="chain" id="PRO_5028293892" evidence="1">
    <location>
        <begin position="24"/>
        <end position="294"/>
    </location>
</feature>
<accession>A0A7C3GJA7</accession>
<proteinExistence type="predicted"/>
<name>A0A7C3GJA7_9BACT</name>
<gene>
    <name evidence="2" type="ORF">ENJ67_03915</name>
</gene>
<reference evidence="2" key="1">
    <citation type="journal article" date="2020" name="mSystems">
        <title>Genome- and Community-Level Interaction Insights into Carbon Utilization and Element Cycling Functions of Hydrothermarchaeota in Hydrothermal Sediment.</title>
        <authorList>
            <person name="Zhou Z."/>
            <person name="Liu Y."/>
            <person name="Xu W."/>
            <person name="Pan J."/>
            <person name="Luo Z.H."/>
            <person name="Li M."/>
        </authorList>
    </citation>
    <scope>NUCLEOTIDE SEQUENCE [LARGE SCALE GENOMIC DNA]</scope>
    <source>
        <strain evidence="2">HyVt-507</strain>
    </source>
</reference>
<organism evidence="2">
    <name type="scientific">Sulfurimonas autotrophica</name>
    <dbReference type="NCBI Taxonomy" id="202747"/>
    <lineage>
        <taxon>Bacteria</taxon>
        <taxon>Pseudomonadati</taxon>
        <taxon>Campylobacterota</taxon>
        <taxon>Epsilonproteobacteria</taxon>
        <taxon>Campylobacterales</taxon>
        <taxon>Sulfurimonadaceae</taxon>
        <taxon>Sulfurimonas</taxon>
    </lineage>
</organism>
<protein>
    <submittedName>
        <fullName evidence="2">YfdX family protein</fullName>
    </submittedName>
</protein>
<keyword evidence="1" id="KW-0732">Signal</keyword>
<evidence type="ECO:0000256" key="1">
    <source>
        <dbReference type="SAM" id="SignalP"/>
    </source>
</evidence>
<dbReference type="AlphaFoldDB" id="A0A7C3GJA7"/>
<evidence type="ECO:0000313" key="2">
    <source>
        <dbReference type="EMBL" id="HFB53857.1"/>
    </source>
</evidence>
<dbReference type="EMBL" id="DRNH01000210">
    <property type="protein sequence ID" value="HFB53857.1"/>
    <property type="molecule type" value="Genomic_DNA"/>
</dbReference>
<dbReference type="Pfam" id="PF10938">
    <property type="entry name" value="YfdX"/>
    <property type="match status" value="1"/>
</dbReference>
<sequence length="294" mass="32365">MKKLALSTLLASLLLGSSLYANTAIKSVKEVNKGAVNKGTQDALANQKQLINEAVNSLEFTNKALLALSKNDKDGAQKNIEKALGKLEVILAAKHAPKFLPIDSQVTMTEFIGSKKDVQRALNTVEDLLDHHKVQVARNLLNTLQSEIDVTVLSLPLATYPDALKLAAKYIHENKIEEAKNVLQIALNTFEKTTTVIPLPLLKATDLINVSASLSKNGKKEDALKYLAAAEEELDVAEALGYVSHSSNTYKSLHEVIKHVRKEIKGKNEAEKLFDELKTKLKDFKEKVFSEKAK</sequence>
<comment type="caution">
    <text evidence="2">The sequence shown here is derived from an EMBL/GenBank/DDBJ whole genome shotgun (WGS) entry which is preliminary data.</text>
</comment>